<evidence type="ECO:0000313" key="1">
    <source>
        <dbReference type="EMBL" id="CAG8684821.1"/>
    </source>
</evidence>
<proteinExistence type="predicted"/>
<dbReference type="EMBL" id="CAJVPU010022260">
    <property type="protein sequence ID" value="CAG8684821.1"/>
    <property type="molecule type" value="Genomic_DNA"/>
</dbReference>
<gene>
    <name evidence="1" type="ORF">DHETER_LOCUS10850</name>
</gene>
<reference evidence="1" key="1">
    <citation type="submission" date="2021-06" db="EMBL/GenBank/DDBJ databases">
        <authorList>
            <person name="Kallberg Y."/>
            <person name="Tangrot J."/>
            <person name="Rosling A."/>
        </authorList>
    </citation>
    <scope>NUCLEOTIDE SEQUENCE</scope>
    <source>
        <strain evidence="1">IL203A</strain>
    </source>
</reference>
<keyword evidence="2" id="KW-1185">Reference proteome</keyword>
<comment type="caution">
    <text evidence="1">The sequence shown here is derived from an EMBL/GenBank/DDBJ whole genome shotgun (WGS) entry which is preliminary data.</text>
</comment>
<name>A0ACA9P020_9GLOM</name>
<sequence>MAITSCSISNTTSSSNEMSEDFEGFVSTHKALKTIFLQASNECEWK</sequence>
<protein>
    <submittedName>
        <fullName evidence="1">6398_t:CDS:1</fullName>
    </submittedName>
</protein>
<dbReference type="Proteomes" id="UP000789702">
    <property type="component" value="Unassembled WGS sequence"/>
</dbReference>
<accession>A0ACA9P020</accession>
<organism evidence="1 2">
    <name type="scientific">Dentiscutata heterogama</name>
    <dbReference type="NCBI Taxonomy" id="1316150"/>
    <lineage>
        <taxon>Eukaryota</taxon>
        <taxon>Fungi</taxon>
        <taxon>Fungi incertae sedis</taxon>
        <taxon>Mucoromycota</taxon>
        <taxon>Glomeromycotina</taxon>
        <taxon>Glomeromycetes</taxon>
        <taxon>Diversisporales</taxon>
        <taxon>Gigasporaceae</taxon>
        <taxon>Dentiscutata</taxon>
    </lineage>
</organism>
<evidence type="ECO:0000313" key="2">
    <source>
        <dbReference type="Proteomes" id="UP000789702"/>
    </source>
</evidence>